<name>A0A1M6AUA3_9RHOB</name>
<dbReference type="STRING" id="1447782.SAMN05444417_0616"/>
<reference evidence="2 3" key="1">
    <citation type="submission" date="2016-11" db="EMBL/GenBank/DDBJ databases">
        <authorList>
            <person name="Jaros S."/>
            <person name="Januszkiewicz K."/>
            <person name="Wedrychowicz H."/>
        </authorList>
    </citation>
    <scope>NUCLEOTIDE SEQUENCE [LARGE SCALE GENOMIC DNA]</scope>
    <source>
        <strain evidence="2 3">DSM 100565</strain>
    </source>
</reference>
<dbReference type="EMBL" id="FQYO01000001">
    <property type="protein sequence ID" value="SHI39803.1"/>
    <property type="molecule type" value="Genomic_DNA"/>
</dbReference>
<dbReference type="Proteomes" id="UP000184292">
    <property type="component" value="Unassembled WGS sequence"/>
</dbReference>
<keyword evidence="1" id="KW-1133">Transmembrane helix</keyword>
<proteinExistence type="predicted"/>
<feature type="transmembrane region" description="Helical" evidence="1">
    <location>
        <begin position="12"/>
        <end position="36"/>
    </location>
</feature>
<evidence type="ECO:0000313" key="3">
    <source>
        <dbReference type="Proteomes" id="UP000184292"/>
    </source>
</evidence>
<evidence type="ECO:0000313" key="2">
    <source>
        <dbReference type="EMBL" id="SHI39803.1"/>
    </source>
</evidence>
<accession>A0A1M6AUA3</accession>
<organism evidence="2 3">
    <name type="scientific">Wenxinia saemankumensis</name>
    <dbReference type="NCBI Taxonomy" id="1447782"/>
    <lineage>
        <taxon>Bacteria</taxon>
        <taxon>Pseudomonadati</taxon>
        <taxon>Pseudomonadota</taxon>
        <taxon>Alphaproteobacteria</taxon>
        <taxon>Rhodobacterales</taxon>
        <taxon>Roseobacteraceae</taxon>
        <taxon>Wenxinia</taxon>
    </lineage>
</organism>
<sequence length="52" mass="5168">MVDYVSNRASRGSAGGGIALFVVAGIASMVVGLAVLDGLSGWPEDDSVTVAE</sequence>
<keyword evidence="3" id="KW-1185">Reference proteome</keyword>
<dbReference type="RefSeq" id="WP_170865604.1">
    <property type="nucleotide sequence ID" value="NZ_FQYO01000001.1"/>
</dbReference>
<evidence type="ECO:0000256" key="1">
    <source>
        <dbReference type="SAM" id="Phobius"/>
    </source>
</evidence>
<keyword evidence="1" id="KW-0472">Membrane</keyword>
<protein>
    <submittedName>
        <fullName evidence="2">Uncharacterized protein</fullName>
    </submittedName>
</protein>
<keyword evidence="1" id="KW-0812">Transmembrane</keyword>
<gene>
    <name evidence="2" type="ORF">SAMN05444417_0616</name>
</gene>
<dbReference type="AlphaFoldDB" id="A0A1M6AUA3"/>